<evidence type="ECO:0000313" key="2">
    <source>
        <dbReference type="EMBL" id="KAF9616097.1"/>
    </source>
</evidence>
<evidence type="ECO:0000259" key="1">
    <source>
        <dbReference type="SMART" id="SM01224"/>
    </source>
</evidence>
<organism evidence="2 3">
    <name type="scientific">Coptis chinensis</name>
    <dbReference type="NCBI Taxonomy" id="261450"/>
    <lineage>
        <taxon>Eukaryota</taxon>
        <taxon>Viridiplantae</taxon>
        <taxon>Streptophyta</taxon>
        <taxon>Embryophyta</taxon>
        <taxon>Tracheophyta</taxon>
        <taxon>Spermatophyta</taxon>
        <taxon>Magnoliopsida</taxon>
        <taxon>Ranunculales</taxon>
        <taxon>Ranunculaceae</taxon>
        <taxon>Coptidoideae</taxon>
        <taxon>Coptis</taxon>
    </lineage>
</organism>
<reference evidence="2 3" key="1">
    <citation type="submission" date="2020-10" db="EMBL/GenBank/DDBJ databases">
        <title>The Coptis chinensis genome and diversification of protoberbering-type alkaloids.</title>
        <authorList>
            <person name="Wang B."/>
            <person name="Shu S."/>
            <person name="Song C."/>
            <person name="Liu Y."/>
        </authorList>
    </citation>
    <scope>NUCLEOTIDE SEQUENCE [LARGE SCALE GENOMIC DNA]</scope>
    <source>
        <strain evidence="2">HL-2020</strain>
        <tissue evidence="2">Leaf</tissue>
    </source>
</reference>
<name>A0A835IGG7_9MAGN</name>
<dbReference type="EMBL" id="JADFTS010000003">
    <property type="protein sequence ID" value="KAF9616097.1"/>
    <property type="molecule type" value="Genomic_DNA"/>
</dbReference>
<sequence>MHTLYLHLLQCFRTVTPAETLIASSIHLYSVTLFSSHLFLQPSSFSFFFSLTPSLFSLVVMKMDGVRCPSSPSSMPFPCPKSPPRYPDLSGKRKELAKVQVLEREIGFLEEELKYCEGLQLASRSCKEVDEFVLANPDPLIPISNQKVHRSQRFWKWFCLRISGFPTKPAASATAAATSAAWERYLVRDVAKFHLYHALNARVVSQNVQKFAIASNVKKPVAILVIYFTRHDHVIPSSLE</sequence>
<accession>A0A835IGG7</accession>
<dbReference type="OrthoDB" id="1936517at2759"/>
<keyword evidence="3" id="KW-1185">Reference proteome</keyword>
<comment type="caution">
    <text evidence="2">The sequence shown here is derived from an EMBL/GenBank/DDBJ whole genome shotgun (WGS) entry which is preliminary data.</text>
</comment>
<protein>
    <recommendedName>
        <fullName evidence="1">G protein gamma domain-containing protein</fullName>
    </recommendedName>
</protein>
<dbReference type="PANTHER" id="PTHR32378:SF10">
    <property type="entry name" value="GUANINE NUCLEOTIDE-BINDING PROTEIN SUBUNIT GAMMA 3"/>
    <property type="match status" value="1"/>
</dbReference>
<dbReference type="InterPro" id="IPR015898">
    <property type="entry name" value="G-protein_gamma-like_dom"/>
</dbReference>
<dbReference type="SMART" id="SM01224">
    <property type="entry name" value="G_gamma"/>
    <property type="match status" value="1"/>
</dbReference>
<gene>
    <name evidence="2" type="ORF">IFM89_028563</name>
</gene>
<dbReference type="PANTHER" id="PTHR32378">
    <property type="entry name" value="GUANINE NUCLEOTIDE-BINDING PROTEIN SUBUNIT GAMMA 3"/>
    <property type="match status" value="1"/>
</dbReference>
<dbReference type="Proteomes" id="UP000631114">
    <property type="component" value="Unassembled WGS sequence"/>
</dbReference>
<dbReference type="AlphaFoldDB" id="A0A835IGG7"/>
<feature type="domain" description="G protein gamma" evidence="1">
    <location>
        <begin position="95"/>
        <end position="163"/>
    </location>
</feature>
<evidence type="ECO:0000313" key="3">
    <source>
        <dbReference type="Proteomes" id="UP000631114"/>
    </source>
</evidence>
<proteinExistence type="predicted"/>
<dbReference type="InterPro" id="IPR055305">
    <property type="entry name" value="GG3-like"/>
</dbReference>